<accession>A0A377PRB5</accession>
<evidence type="ECO:0000313" key="1">
    <source>
        <dbReference type="EMBL" id="STQ82835.1"/>
    </source>
</evidence>
<dbReference type="Proteomes" id="UP000254821">
    <property type="component" value="Unassembled WGS sequence"/>
</dbReference>
<name>A0A377PRB5_HAFAL</name>
<dbReference type="AlphaFoldDB" id="A0A377PRB5"/>
<sequence>MHLPELLERMFAIRCSLTIYQTICVGTPQDNI</sequence>
<proteinExistence type="predicted"/>
<reference evidence="1 2" key="1">
    <citation type="submission" date="2018-06" db="EMBL/GenBank/DDBJ databases">
        <authorList>
            <consortium name="Pathogen Informatics"/>
            <person name="Doyle S."/>
        </authorList>
    </citation>
    <scope>NUCLEOTIDE SEQUENCE [LARGE SCALE GENOMIC DNA]</scope>
    <source>
        <strain evidence="1 2">NCTC8105</strain>
    </source>
</reference>
<protein>
    <submittedName>
        <fullName evidence="1">Uncharacterized protein</fullName>
    </submittedName>
</protein>
<gene>
    <name evidence="1" type="ORF">NCTC8105_05062</name>
</gene>
<evidence type="ECO:0000313" key="2">
    <source>
        <dbReference type="Proteomes" id="UP000254821"/>
    </source>
</evidence>
<organism evidence="1 2">
    <name type="scientific">Hafnia alvei</name>
    <dbReference type="NCBI Taxonomy" id="569"/>
    <lineage>
        <taxon>Bacteria</taxon>
        <taxon>Pseudomonadati</taxon>
        <taxon>Pseudomonadota</taxon>
        <taxon>Gammaproteobacteria</taxon>
        <taxon>Enterobacterales</taxon>
        <taxon>Hafniaceae</taxon>
        <taxon>Hafnia</taxon>
    </lineage>
</organism>
<dbReference type="EMBL" id="UGHP01000001">
    <property type="protein sequence ID" value="STQ82835.1"/>
    <property type="molecule type" value="Genomic_DNA"/>
</dbReference>